<evidence type="ECO:0000313" key="5">
    <source>
        <dbReference type="Proteomes" id="UP000237608"/>
    </source>
</evidence>
<feature type="signal peptide" evidence="2">
    <location>
        <begin position="1"/>
        <end position="21"/>
    </location>
</feature>
<dbReference type="Pfam" id="PF07715">
    <property type="entry name" value="Plug"/>
    <property type="match status" value="1"/>
</dbReference>
<dbReference type="OrthoDB" id="982809at2"/>
<keyword evidence="1" id="KW-0998">Cell outer membrane</keyword>
<dbReference type="InterPro" id="IPR008969">
    <property type="entry name" value="CarboxyPept-like_regulatory"/>
</dbReference>
<protein>
    <recommendedName>
        <fullName evidence="3">TonB-dependent receptor plug domain-containing protein</fullName>
    </recommendedName>
</protein>
<keyword evidence="2" id="KW-0732">Signal</keyword>
<dbReference type="InterPro" id="IPR039426">
    <property type="entry name" value="TonB-dep_rcpt-like"/>
</dbReference>
<keyword evidence="1" id="KW-0472">Membrane</keyword>
<dbReference type="GO" id="GO:0009279">
    <property type="term" value="C:cell outer membrane"/>
    <property type="evidence" value="ECO:0007669"/>
    <property type="project" value="UniProtKB-SubCell"/>
</dbReference>
<comment type="similarity">
    <text evidence="1">Belongs to the TonB-dependent receptor family.</text>
</comment>
<reference evidence="4 5" key="1">
    <citation type="submission" date="2016-12" db="EMBL/GenBank/DDBJ databases">
        <title>Trade-off between light-utilization and light-protection in marine flavobacteria.</title>
        <authorList>
            <person name="Kumagai Y."/>
            <person name="Yoshizawa S."/>
            <person name="Kogure K."/>
            <person name="Iwasaki W."/>
        </authorList>
    </citation>
    <scope>NUCLEOTIDE SEQUENCE [LARGE SCALE GENOMIC DNA]</scope>
    <source>
        <strain evidence="4 5">KCTC 22729</strain>
    </source>
</reference>
<dbReference type="InterPro" id="IPR037066">
    <property type="entry name" value="Plug_dom_sf"/>
</dbReference>
<keyword evidence="1" id="KW-0812">Transmembrane</keyword>
<dbReference type="Gene3D" id="2.170.130.10">
    <property type="entry name" value="TonB-dependent receptor, plug domain"/>
    <property type="match status" value="1"/>
</dbReference>
<keyword evidence="5" id="KW-1185">Reference proteome</keyword>
<comment type="subcellular location">
    <subcellularLocation>
        <location evidence="1">Cell outer membrane</location>
        <topology evidence="1">Multi-pass membrane protein</topology>
    </subcellularLocation>
</comment>
<dbReference type="AlphaFoldDB" id="A0A2S7WCN1"/>
<name>A0A2S7WCN1_9FLAO</name>
<dbReference type="SUPFAM" id="SSF49464">
    <property type="entry name" value="Carboxypeptidase regulatory domain-like"/>
    <property type="match status" value="1"/>
</dbReference>
<gene>
    <name evidence="4" type="ORF">BTO13_07015</name>
</gene>
<feature type="chain" id="PRO_5015728862" description="TonB-dependent receptor plug domain-containing protein" evidence="2">
    <location>
        <begin position="22"/>
        <end position="208"/>
    </location>
</feature>
<feature type="domain" description="TonB-dependent receptor plug" evidence="3">
    <location>
        <begin position="121"/>
        <end position="202"/>
    </location>
</feature>
<accession>A0A2S7WCN1</accession>
<evidence type="ECO:0000256" key="2">
    <source>
        <dbReference type="SAM" id="SignalP"/>
    </source>
</evidence>
<proteinExistence type="inferred from homology"/>
<dbReference type="PROSITE" id="PS52016">
    <property type="entry name" value="TONB_DEPENDENT_REC_3"/>
    <property type="match status" value="1"/>
</dbReference>
<dbReference type="Proteomes" id="UP000237608">
    <property type="component" value="Unassembled WGS sequence"/>
</dbReference>
<dbReference type="SUPFAM" id="SSF56935">
    <property type="entry name" value="Porins"/>
    <property type="match status" value="1"/>
</dbReference>
<keyword evidence="1" id="KW-1134">Transmembrane beta strand</keyword>
<dbReference type="EMBL" id="MSCL01000001">
    <property type="protein sequence ID" value="PQJ75012.1"/>
    <property type="molecule type" value="Genomic_DNA"/>
</dbReference>
<evidence type="ECO:0000259" key="3">
    <source>
        <dbReference type="Pfam" id="PF07715"/>
    </source>
</evidence>
<evidence type="ECO:0000256" key="1">
    <source>
        <dbReference type="PROSITE-ProRule" id="PRU01360"/>
    </source>
</evidence>
<keyword evidence="1" id="KW-0813">Transport</keyword>
<dbReference type="InterPro" id="IPR012910">
    <property type="entry name" value="Plug_dom"/>
</dbReference>
<sequence>MNILKKTFLFALILLSAITFSQEKDEDIKLTITVKDFNNKPIPGAIILINNKKQNRTTNENGNFKISSKIAPDEIAAFFPSIGIKKIKYKGETNLELVLTENKDFNLLSENTNYKNDNPIQYRNIYDYLRGKVPGVNIDSENRIIIRGYNSINGSRNPLLILNGNPIEQDAFSNIVTTDIKYIKVLKGTETSAYGSRGANGVIIVQTL</sequence>
<dbReference type="RefSeq" id="WP_105046154.1">
    <property type="nucleotide sequence ID" value="NZ_CP150662.1"/>
</dbReference>
<organism evidence="4 5">
    <name type="scientific">Polaribacter gangjinensis</name>
    <dbReference type="NCBI Taxonomy" id="574710"/>
    <lineage>
        <taxon>Bacteria</taxon>
        <taxon>Pseudomonadati</taxon>
        <taxon>Bacteroidota</taxon>
        <taxon>Flavobacteriia</taxon>
        <taxon>Flavobacteriales</taxon>
        <taxon>Flavobacteriaceae</taxon>
    </lineage>
</organism>
<evidence type="ECO:0000313" key="4">
    <source>
        <dbReference type="EMBL" id="PQJ75012.1"/>
    </source>
</evidence>
<comment type="caution">
    <text evidence="4">The sequence shown here is derived from an EMBL/GenBank/DDBJ whole genome shotgun (WGS) entry which is preliminary data.</text>
</comment>